<evidence type="ECO:0000256" key="1">
    <source>
        <dbReference type="SAM" id="MobiDB-lite"/>
    </source>
</evidence>
<proteinExistence type="predicted"/>
<dbReference type="EMBL" id="CADCUX010000412">
    <property type="protein sequence ID" value="CAA9420117.1"/>
    <property type="molecule type" value="Genomic_DNA"/>
</dbReference>
<name>A0A6J4PNC1_9BURK</name>
<dbReference type="GO" id="GO:0005840">
    <property type="term" value="C:ribosome"/>
    <property type="evidence" value="ECO:0007669"/>
    <property type="project" value="UniProtKB-KW"/>
</dbReference>
<keyword evidence="2" id="KW-0687">Ribonucleoprotein</keyword>
<reference evidence="2" key="1">
    <citation type="submission" date="2020-02" db="EMBL/GenBank/DDBJ databases">
        <authorList>
            <person name="Meier V. D."/>
        </authorList>
    </citation>
    <scope>NUCLEOTIDE SEQUENCE</scope>
    <source>
        <strain evidence="2">AVDCRST_MAG51</strain>
    </source>
</reference>
<organism evidence="2">
    <name type="scientific">uncultured Ramlibacter sp</name>
    <dbReference type="NCBI Taxonomy" id="260755"/>
    <lineage>
        <taxon>Bacteria</taxon>
        <taxon>Pseudomonadati</taxon>
        <taxon>Pseudomonadota</taxon>
        <taxon>Betaproteobacteria</taxon>
        <taxon>Burkholderiales</taxon>
        <taxon>Comamonadaceae</taxon>
        <taxon>Ramlibacter</taxon>
        <taxon>environmental samples</taxon>
    </lineage>
</organism>
<evidence type="ECO:0000313" key="2">
    <source>
        <dbReference type="EMBL" id="CAA9420117.1"/>
    </source>
</evidence>
<feature type="non-terminal residue" evidence="2">
    <location>
        <position position="121"/>
    </location>
</feature>
<accession>A0A6J4PNC1</accession>
<sequence>GTYRWHQHSAAPARRNRPDGDLRHRAHPRAQDLRGDWHPLLQEGEGPVGRRSGEDPRPDRQVHDRGRPAPRDHDEHQAFDGHRLLPRLPSPPRPAAARPAHPHQRAHPQGAAQGRPGAQEI</sequence>
<feature type="non-terminal residue" evidence="2">
    <location>
        <position position="1"/>
    </location>
</feature>
<dbReference type="AlphaFoldDB" id="A0A6J4PNC1"/>
<gene>
    <name evidence="2" type="ORF">AVDCRST_MAG51-1954</name>
</gene>
<feature type="compositionally biased region" description="Basic and acidic residues" evidence="1">
    <location>
        <begin position="16"/>
        <end position="37"/>
    </location>
</feature>
<protein>
    <submittedName>
        <fullName evidence="2">SSU ribosomal protein S13p (S18e)</fullName>
    </submittedName>
</protein>
<feature type="compositionally biased region" description="Basic and acidic residues" evidence="1">
    <location>
        <begin position="51"/>
        <end position="83"/>
    </location>
</feature>
<feature type="region of interest" description="Disordered" evidence="1">
    <location>
        <begin position="1"/>
        <end position="121"/>
    </location>
</feature>
<keyword evidence="2" id="KW-0689">Ribosomal protein</keyword>